<protein>
    <submittedName>
        <fullName evidence="1">Uncharacterized protein</fullName>
    </submittedName>
</protein>
<feature type="non-terminal residue" evidence="1">
    <location>
        <position position="1"/>
    </location>
</feature>
<accession>A0ACB8SIV2</accession>
<reference evidence="1" key="2">
    <citation type="journal article" date="2022" name="New Phytol.">
        <title>Evolutionary transition to the ectomycorrhizal habit in the genomes of a hyperdiverse lineage of mushroom-forming fungi.</title>
        <authorList>
            <person name="Looney B."/>
            <person name="Miyauchi S."/>
            <person name="Morin E."/>
            <person name="Drula E."/>
            <person name="Courty P.E."/>
            <person name="Kohler A."/>
            <person name="Kuo A."/>
            <person name="LaButti K."/>
            <person name="Pangilinan J."/>
            <person name="Lipzen A."/>
            <person name="Riley R."/>
            <person name="Andreopoulos W."/>
            <person name="He G."/>
            <person name="Johnson J."/>
            <person name="Nolan M."/>
            <person name="Tritt A."/>
            <person name="Barry K.W."/>
            <person name="Grigoriev I.V."/>
            <person name="Nagy L.G."/>
            <person name="Hibbett D."/>
            <person name="Henrissat B."/>
            <person name="Matheny P.B."/>
            <person name="Labbe J."/>
            <person name="Martin F.M."/>
        </authorList>
    </citation>
    <scope>NUCLEOTIDE SEQUENCE</scope>
    <source>
        <strain evidence="1">HHB10654</strain>
    </source>
</reference>
<name>A0ACB8SIV2_9AGAM</name>
<keyword evidence="2" id="KW-1185">Reference proteome</keyword>
<sequence length="212" mass="24169">IGYITLDNASNNDTFMVAMEGDLSALGIRFQRHGNRIRYPAVSAIVRSSSLRREGFQEVVNIVERNKEAATPDPSLPTSILQLLRDVDTRWSSTYFMLRRIRLLRRPLDVFLSHPDQASIKHLRPSDTEWRVIDKLCSFLQIPNMVQQLMSGETSPNLSAVLPAYTMCMKKWAEFGKQEPDFKPLADAGLAKLEEYYNRSTLSTVYLLALSK</sequence>
<comment type="caution">
    <text evidence="1">The sequence shown here is derived from an EMBL/GenBank/DDBJ whole genome shotgun (WGS) entry which is preliminary data.</text>
</comment>
<dbReference type="Proteomes" id="UP000814140">
    <property type="component" value="Unassembled WGS sequence"/>
</dbReference>
<reference evidence="1" key="1">
    <citation type="submission" date="2021-03" db="EMBL/GenBank/DDBJ databases">
        <authorList>
            <consortium name="DOE Joint Genome Institute"/>
            <person name="Ahrendt S."/>
            <person name="Looney B.P."/>
            <person name="Miyauchi S."/>
            <person name="Morin E."/>
            <person name="Drula E."/>
            <person name="Courty P.E."/>
            <person name="Chicoki N."/>
            <person name="Fauchery L."/>
            <person name="Kohler A."/>
            <person name="Kuo A."/>
            <person name="Labutti K."/>
            <person name="Pangilinan J."/>
            <person name="Lipzen A."/>
            <person name="Riley R."/>
            <person name="Andreopoulos W."/>
            <person name="He G."/>
            <person name="Johnson J."/>
            <person name="Barry K.W."/>
            <person name="Grigoriev I.V."/>
            <person name="Nagy L."/>
            <person name="Hibbett D."/>
            <person name="Henrissat B."/>
            <person name="Matheny P.B."/>
            <person name="Labbe J."/>
            <person name="Martin F."/>
        </authorList>
    </citation>
    <scope>NUCLEOTIDE SEQUENCE</scope>
    <source>
        <strain evidence="1">HHB10654</strain>
    </source>
</reference>
<proteinExistence type="predicted"/>
<organism evidence="1 2">
    <name type="scientific">Artomyces pyxidatus</name>
    <dbReference type="NCBI Taxonomy" id="48021"/>
    <lineage>
        <taxon>Eukaryota</taxon>
        <taxon>Fungi</taxon>
        <taxon>Dikarya</taxon>
        <taxon>Basidiomycota</taxon>
        <taxon>Agaricomycotina</taxon>
        <taxon>Agaricomycetes</taxon>
        <taxon>Russulales</taxon>
        <taxon>Auriscalpiaceae</taxon>
        <taxon>Artomyces</taxon>
    </lineage>
</organism>
<evidence type="ECO:0000313" key="1">
    <source>
        <dbReference type="EMBL" id="KAI0056449.1"/>
    </source>
</evidence>
<gene>
    <name evidence="1" type="ORF">BV25DRAFT_1814002</name>
</gene>
<evidence type="ECO:0000313" key="2">
    <source>
        <dbReference type="Proteomes" id="UP000814140"/>
    </source>
</evidence>
<dbReference type="EMBL" id="MU277264">
    <property type="protein sequence ID" value="KAI0056449.1"/>
    <property type="molecule type" value="Genomic_DNA"/>
</dbReference>